<dbReference type="PANTHER" id="PTHR10048:SF15">
    <property type="entry name" value="PHOSPHATIDYLINOSITOL 4-KINASE ALPHA"/>
    <property type="match status" value="1"/>
</dbReference>
<dbReference type="CDD" id="cd05167">
    <property type="entry name" value="PI4Kc_III_alpha"/>
    <property type="match status" value="1"/>
</dbReference>
<feature type="region of interest" description="Disordered" evidence="8">
    <location>
        <begin position="501"/>
        <end position="521"/>
    </location>
</feature>
<dbReference type="PANTHER" id="PTHR10048">
    <property type="entry name" value="PHOSPHATIDYLINOSITOL KINASE"/>
    <property type="match status" value="1"/>
</dbReference>
<evidence type="ECO:0000259" key="10">
    <source>
        <dbReference type="PROSITE" id="PS51545"/>
    </source>
</evidence>
<dbReference type="PROSITE" id="PS00915">
    <property type="entry name" value="PI3_4_KINASE_1"/>
    <property type="match status" value="1"/>
</dbReference>
<dbReference type="RefSeq" id="XP_059604567.1">
    <property type="nucleotide sequence ID" value="XM_059743761.1"/>
</dbReference>
<evidence type="ECO:0000256" key="7">
    <source>
        <dbReference type="ARBA" id="ARBA00022840"/>
    </source>
</evidence>
<gene>
    <name evidence="11" type="ORF">An13g00110</name>
</gene>
<feature type="region of interest" description="Disordered" evidence="8">
    <location>
        <begin position="1872"/>
        <end position="1896"/>
    </location>
</feature>
<dbReference type="FunFam" id="1.10.1070.11:FF:000022">
    <property type="entry name" value="Phosphatidylinositol 4-kinase stt4"/>
    <property type="match status" value="1"/>
</dbReference>
<dbReference type="SUPFAM" id="SSF56112">
    <property type="entry name" value="Protein kinase-like (PK-like)"/>
    <property type="match status" value="1"/>
</dbReference>
<dbReference type="PROSITE" id="PS00916">
    <property type="entry name" value="PI3_4_KINASE_2"/>
    <property type="match status" value="1"/>
</dbReference>
<dbReference type="Gene3D" id="3.30.1010.10">
    <property type="entry name" value="Phosphatidylinositol 3-kinase Catalytic Subunit, Chain A, domain 4"/>
    <property type="match status" value="1"/>
</dbReference>
<comment type="similarity">
    <text evidence="2">Belongs to the PI3/PI4-kinase family. Type III PI4K subfamily.</text>
</comment>
<evidence type="ECO:0000259" key="9">
    <source>
        <dbReference type="PROSITE" id="PS50290"/>
    </source>
</evidence>
<dbReference type="InterPro" id="IPR018936">
    <property type="entry name" value="PI3/4_kinase_CS"/>
</dbReference>
<dbReference type="PROSITE" id="PS50290">
    <property type="entry name" value="PI3_4_KINASE_3"/>
    <property type="match status" value="1"/>
</dbReference>
<sequence length="1992" mass="220669">MLLKEYPRLNESRKPAAYLLGRICADRNRSPSTIRASALNRLAALAVKGPECGSDSDIARLAQQSLCPAHSSNDTLNGILQAQAPTSRVPMGMRELDVLVALCKASPSVTNIEHASRLVSLLSQYLPEAHSQLFRPSPFLHNVKPSPWESLTHNLTLALLSLGSSYSSLRSIVAGAFNEYLSNCAEAIKAVAPLHHYQAEANSRDAEQESTSVLSISASLVGFLGASAALSSFWAPSEKLHLANNLRSMLCERFLVAVETASSIVRNGSMSGYLLREWRKYTRRYDSDGRPLGAMLLQEGFIRFLKSCVTRAADMNGTSGAELSHDHLLNLSTSKSSDDTEIALTDRVAAIIADEIQLLEDGSDYLRLGSPWKQRLAFSMKALALVGYLNCIILCEDTTNKEDFVSWLEDTLMDPNQMAYAELATAVLKSMAVISRTSITIASSGSRSLLRFIVEGGAPTGTTGSIAGECLAHILGGLSQDSVITTLYSLGNVLSSGSGTDKSYQSHMPGDNSAHGNTPLPIPTTRTGSVFSFSAEDEANNLSYKNVVRAIVQIAVSCNDEKISALAQSMLLQKIGKVNATIDAFIITETAAISLSTGQAEFQLLLKFYDRAYRDGVARGYNSVTDAVKSALAYLSITLKRDSPLYGVYLVHLLENVVNKGDATDLESERQKELALAADEISPLLRPLALLVSSDKEQQDNADTITDYDQDVSALFRDAWFNIAVHGISMHSAVGQSQFEELRLLAKHSPPLVSEDRMEATESDVELNTILRRGMGSQRFQEQKRNLLAELPGHEAETKRLSYPQVVFLNATILVEKFRALSGKCTGFLDYFRDPAIATTEMASCMSAIAEKVVASYLSLTMSGKSEGFSVAYLSRELAGFFIACSHRVERVQNVAVLCANKIINECPSALCEKHSLFAMLELLTVMWRSCLEGELDEFEWNPSFTSPTGLVKADLPDNYNFRKKTLDVLLERSKTWVAAAMDIAPLDVKGLLQTYLSLSDDHAGYGNILLGRSFALEMGSLIPSSDQRLGSMDSHGLSKINVASDFISQYSTRQNYRTLYAQSVSGPRQGTSGLCAHNMLSGSFLSANTVMEDTLYQLYARLKSGEVVPTVAVRDALRQAAGLLCSDNDPSAFLAQFLVQIPFEIFSKESMDIGISLWLGVMHENPRVESKILVEVIGSWEKSIQRRKGLFDLNCNYVDPMFSKIELLPSDKALMAKNQQKSQGILTPHFQLLQFFESHFAAVRLANFQVKSLFGRLVDKTSVGLLHASGHPLARELHFRIVLFGLRVLKDSRLPDRNLEWKLKDQILSAALTWFRHPPKWSFGGNRLQIKAEDRILGDVSSALADVAGVTGHSRSSSRTLQARQELLQILLEDERSRLRVWLYPLEPDRKHNMAQSAAVRTFTEDATNLLRLAWSEAPGLAIHLSTRFPSLKLKNDIRWLVLNFPDKAIDEPSALEVIFGSALPADVHSQLKFLLYWAPVNPAEALTYFLPTYGNHPFILQYAMKALESHSVDVRFYFVPQLVQALRYDALGYVERYIMETAKLSQLFAHQVIWNMKANSYKDEDSQIPDPLKPTLDKFMDALISSFTDEEREFYEKEFSFFNEITGISGKLRPYIKRSKAEKKEKIEEELRKIKVEVGVYLPSNPDGVVVGIDRKSGKPLQSHAKAPYMATFRIQKTRARSDDDKITQKAGDGRSSNGVQETYEVWQSAIFKVGDDCRQDMLALQMIAAFRGIFASVGLDVWVFPYRVTSTAPGCGVIDVLPNSISRDMLGREAVNGLYDYFISKYGGEESIRFQEARTNFVKSMAAYSVISYLLQFKDRHNGNIMVDDAGHIIHIDFGFCFDIAPGGVRFERAPFKLTSEMVAVMSGTHHAHTHPGSGSGSGLGLPGGGSHSPTSTQPYKWFESLVVKAFLASRPYSSKLSHIVSLMLDSGLPCFKPDTLKNFRDRFVLDKTEREAAEYMRELVRKSYMSVSTKGYDQFQLLTNGIPY</sequence>
<evidence type="ECO:0000256" key="8">
    <source>
        <dbReference type="SAM" id="MobiDB-lite"/>
    </source>
</evidence>
<dbReference type="InterPro" id="IPR015433">
    <property type="entry name" value="PI3/4_kinase"/>
</dbReference>
<dbReference type="GO" id="GO:0005886">
    <property type="term" value="C:plasma membrane"/>
    <property type="evidence" value="ECO:0007669"/>
    <property type="project" value="UniProtKB-ARBA"/>
</dbReference>
<dbReference type="SUPFAM" id="SSF48371">
    <property type="entry name" value="ARM repeat"/>
    <property type="match status" value="1"/>
</dbReference>
<dbReference type="Gene3D" id="1.10.1070.11">
    <property type="entry name" value="Phosphatidylinositol 3-/4-kinase, catalytic domain"/>
    <property type="match status" value="1"/>
</dbReference>
<dbReference type="InterPro" id="IPR045495">
    <property type="entry name" value="PI4K_N"/>
</dbReference>
<dbReference type="GeneID" id="4986454"/>
<evidence type="ECO:0000256" key="2">
    <source>
        <dbReference type="ARBA" id="ARBA00006209"/>
    </source>
</evidence>
<feature type="compositionally biased region" description="Gly residues" evidence="8">
    <location>
        <begin position="1881"/>
        <end position="1894"/>
    </location>
</feature>
<evidence type="ECO:0000256" key="3">
    <source>
        <dbReference type="ARBA" id="ARBA00012169"/>
    </source>
</evidence>
<dbReference type="InterPro" id="IPR011009">
    <property type="entry name" value="Kinase-like_dom_sf"/>
</dbReference>
<dbReference type="SMART" id="SM00146">
    <property type="entry name" value="PI3Kc"/>
    <property type="match status" value="1"/>
</dbReference>
<evidence type="ECO:0000256" key="5">
    <source>
        <dbReference type="ARBA" id="ARBA00022741"/>
    </source>
</evidence>
<dbReference type="FunFam" id="3.30.1010.10:FF:000014">
    <property type="entry name" value="Phosphatidylinositol 4-kinase STT4"/>
    <property type="match status" value="1"/>
</dbReference>
<dbReference type="PROSITE" id="PS51545">
    <property type="entry name" value="PIK_HELICAL"/>
    <property type="match status" value="1"/>
</dbReference>
<dbReference type="InterPro" id="IPR036940">
    <property type="entry name" value="PI3/4_kinase_cat_sf"/>
</dbReference>
<keyword evidence="5" id="KW-0547">Nucleotide-binding</keyword>
<dbReference type="FunFam" id="1.25.40.70:FF:000011">
    <property type="entry name" value="Phosphatidylinositol 4-kinase alpha"/>
    <property type="match status" value="1"/>
</dbReference>
<keyword evidence="6" id="KW-0418">Kinase</keyword>
<dbReference type="Gene3D" id="1.25.40.70">
    <property type="entry name" value="Phosphatidylinositol 3-kinase, accessory domain (PIK)"/>
    <property type="match status" value="1"/>
</dbReference>
<feature type="domain" description="PIK helical" evidence="10">
    <location>
        <begin position="1398"/>
        <end position="1584"/>
    </location>
</feature>
<dbReference type="Pfam" id="PF00454">
    <property type="entry name" value="PI3_PI4_kinase"/>
    <property type="match status" value="1"/>
</dbReference>
<dbReference type="GO" id="GO:0004430">
    <property type="term" value="F:1-phosphatidylinositol 4-kinase activity"/>
    <property type="evidence" value="ECO:0007669"/>
    <property type="project" value="UniProtKB-EC"/>
</dbReference>
<dbReference type="Pfam" id="PF19274">
    <property type="entry name" value="PI4K_N"/>
    <property type="match status" value="1"/>
</dbReference>
<keyword evidence="7" id="KW-0067">ATP-binding</keyword>
<reference evidence="11" key="1">
    <citation type="submission" date="2025-02" db="EMBL/GenBank/DDBJ databases">
        <authorList>
            <consortium name="NCBI Genome Project"/>
        </authorList>
    </citation>
    <scope>NUCLEOTIDE SEQUENCE</scope>
</reference>
<dbReference type="InterPro" id="IPR001263">
    <property type="entry name" value="PI3K_accessory_dom"/>
</dbReference>
<proteinExistence type="inferred from homology"/>
<dbReference type="InterPro" id="IPR016024">
    <property type="entry name" value="ARM-type_fold"/>
</dbReference>
<dbReference type="KEGG" id="ang:An13g00110"/>
<comment type="catalytic activity">
    <reaction evidence="1">
        <text>a 1,2-diacyl-sn-glycero-3-phospho-(1D-myo-inositol) + ATP = a 1,2-diacyl-sn-glycero-3-phospho-(1D-myo-inositol 4-phosphate) + ADP + H(+)</text>
        <dbReference type="Rhea" id="RHEA:19877"/>
        <dbReference type="ChEBI" id="CHEBI:15378"/>
        <dbReference type="ChEBI" id="CHEBI:30616"/>
        <dbReference type="ChEBI" id="CHEBI:57880"/>
        <dbReference type="ChEBI" id="CHEBI:58178"/>
        <dbReference type="ChEBI" id="CHEBI:456216"/>
        <dbReference type="EC" id="2.7.1.67"/>
    </reaction>
</comment>
<evidence type="ECO:0000256" key="6">
    <source>
        <dbReference type="ARBA" id="ARBA00022777"/>
    </source>
</evidence>
<keyword evidence="4" id="KW-0808">Transferase</keyword>
<dbReference type="SMART" id="SM00145">
    <property type="entry name" value="PI3Ka"/>
    <property type="match status" value="1"/>
</dbReference>
<evidence type="ECO:0000313" key="11">
    <source>
        <dbReference type="RefSeq" id="XP_059604567.1"/>
    </source>
</evidence>
<dbReference type="EC" id="2.7.1.67" evidence="3"/>
<dbReference type="GO" id="GO:0005524">
    <property type="term" value="F:ATP binding"/>
    <property type="evidence" value="ECO:0007669"/>
    <property type="project" value="UniProtKB-KW"/>
</dbReference>
<dbReference type="Pfam" id="PF00613">
    <property type="entry name" value="PI3Ka"/>
    <property type="match status" value="1"/>
</dbReference>
<organism evidence="11">
    <name type="scientific">Aspergillus niger</name>
    <dbReference type="NCBI Taxonomy" id="5061"/>
    <lineage>
        <taxon>Eukaryota</taxon>
        <taxon>Fungi</taxon>
        <taxon>Dikarya</taxon>
        <taxon>Ascomycota</taxon>
        <taxon>Pezizomycotina</taxon>
        <taxon>Eurotiomycetes</taxon>
        <taxon>Eurotiomycetidae</taxon>
        <taxon>Eurotiales</taxon>
        <taxon>Aspergillaceae</taxon>
        <taxon>Aspergillus</taxon>
        <taxon>Aspergillus subgen. Circumdati</taxon>
    </lineage>
</organism>
<evidence type="ECO:0000256" key="1">
    <source>
        <dbReference type="ARBA" id="ARBA00001686"/>
    </source>
</evidence>
<dbReference type="InterPro" id="IPR000403">
    <property type="entry name" value="PI3/4_kinase_cat_dom"/>
</dbReference>
<reference evidence="11" key="2">
    <citation type="submission" date="2025-08" db="UniProtKB">
        <authorList>
            <consortium name="RefSeq"/>
        </authorList>
    </citation>
    <scope>IDENTIFICATION</scope>
</reference>
<name>A0AAJ8E2G8_ASPNG</name>
<evidence type="ECO:0000256" key="4">
    <source>
        <dbReference type="ARBA" id="ARBA00022679"/>
    </source>
</evidence>
<protein>
    <recommendedName>
        <fullName evidence="3">1-phosphatidylinositol 4-kinase</fullName>
        <ecNumber evidence="3">2.7.1.67</ecNumber>
    </recommendedName>
</protein>
<dbReference type="VEuPathDB" id="FungiDB:An13g00110"/>
<feature type="domain" description="PI3K/PI4K catalytic" evidence="9">
    <location>
        <begin position="1657"/>
        <end position="1976"/>
    </location>
</feature>
<accession>A0AAJ8E2G8</accession>
<dbReference type="InterPro" id="IPR042236">
    <property type="entry name" value="PI3K_accessory_sf"/>
</dbReference>